<dbReference type="PANTHER" id="PTHR13528">
    <property type="entry name" value="39S RIBOSOMAL PROTEIN L28, MITOCHONDRIAL"/>
    <property type="match status" value="1"/>
</dbReference>
<dbReference type="InterPro" id="IPR034704">
    <property type="entry name" value="Ribosomal_bL28/bL31-like_sf"/>
</dbReference>
<feature type="non-terminal residue" evidence="5">
    <location>
        <position position="104"/>
    </location>
</feature>
<dbReference type="AlphaFoldDB" id="A0A9P6ELQ3"/>
<reference evidence="5" key="1">
    <citation type="submission" date="2020-11" db="EMBL/GenBank/DDBJ databases">
        <authorList>
            <consortium name="DOE Joint Genome Institute"/>
            <person name="Ahrendt S."/>
            <person name="Riley R."/>
            <person name="Andreopoulos W."/>
            <person name="Labutti K."/>
            <person name="Pangilinan J."/>
            <person name="Ruiz-Duenas F.J."/>
            <person name="Barrasa J.M."/>
            <person name="Sanchez-Garcia M."/>
            <person name="Camarero S."/>
            <person name="Miyauchi S."/>
            <person name="Serrano A."/>
            <person name="Linde D."/>
            <person name="Babiker R."/>
            <person name="Drula E."/>
            <person name="Ayuso-Fernandez I."/>
            <person name="Pacheco R."/>
            <person name="Padilla G."/>
            <person name="Ferreira P."/>
            <person name="Barriuso J."/>
            <person name="Kellner H."/>
            <person name="Castanera R."/>
            <person name="Alfaro M."/>
            <person name="Ramirez L."/>
            <person name="Pisabarro A.G."/>
            <person name="Kuo A."/>
            <person name="Tritt A."/>
            <person name="Lipzen A."/>
            <person name="He G."/>
            <person name="Yan M."/>
            <person name="Ng V."/>
            <person name="Cullen D."/>
            <person name="Martin F."/>
            <person name="Rosso M.-N."/>
            <person name="Henrissat B."/>
            <person name="Hibbett D."/>
            <person name="Martinez A.T."/>
            <person name="Grigoriev I.V."/>
        </authorList>
    </citation>
    <scope>NUCLEOTIDE SEQUENCE</scope>
    <source>
        <strain evidence="5">CBS 506.95</strain>
    </source>
</reference>
<protein>
    <recommendedName>
        <fullName evidence="4">Large ribosomal subunit protein bL28m</fullName>
    </recommendedName>
</protein>
<dbReference type="Proteomes" id="UP000807306">
    <property type="component" value="Unassembled WGS sequence"/>
</dbReference>
<dbReference type="EMBL" id="MU157836">
    <property type="protein sequence ID" value="KAF9531102.1"/>
    <property type="molecule type" value="Genomic_DNA"/>
</dbReference>
<keyword evidence="3" id="KW-0687">Ribonucleoprotein</keyword>
<sequence>SSKVLWDAVSQPFKRSQTGLFQGKMKQYGNNVPFSKKKTRRSWLPNVQHKRLPSEILDSLIRVKLTTRALRTIKKKGGLDTYLKTTSSDILGDTGMRLRLRVLE</sequence>
<dbReference type="InterPro" id="IPR037147">
    <property type="entry name" value="Ribosomal_bL28_sf"/>
</dbReference>
<keyword evidence="2 5" id="KW-0689">Ribosomal protein</keyword>
<dbReference type="OrthoDB" id="361870at2759"/>
<evidence type="ECO:0000313" key="5">
    <source>
        <dbReference type="EMBL" id="KAF9531102.1"/>
    </source>
</evidence>
<dbReference type="GO" id="GO:0003735">
    <property type="term" value="F:structural constituent of ribosome"/>
    <property type="evidence" value="ECO:0007669"/>
    <property type="project" value="InterPro"/>
</dbReference>
<keyword evidence="6" id="KW-1185">Reference proteome</keyword>
<organism evidence="5 6">
    <name type="scientific">Crepidotus variabilis</name>
    <dbReference type="NCBI Taxonomy" id="179855"/>
    <lineage>
        <taxon>Eukaryota</taxon>
        <taxon>Fungi</taxon>
        <taxon>Dikarya</taxon>
        <taxon>Basidiomycota</taxon>
        <taxon>Agaricomycotina</taxon>
        <taxon>Agaricomycetes</taxon>
        <taxon>Agaricomycetidae</taxon>
        <taxon>Agaricales</taxon>
        <taxon>Agaricineae</taxon>
        <taxon>Crepidotaceae</taxon>
        <taxon>Crepidotus</taxon>
    </lineage>
</organism>
<dbReference type="Pfam" id="PF00830">
    <property type="entry name" value="Ribosomal_L28"/>
    <property type="match status" value="1"/>
</dbReference>
<evidence type="ECO:0000256" key="2">
    <source>
        <dbReference type="ARBA" id="ARBA00022980"/>
    </source>
</evidence>
<evidence type="ECO:0000313" key="6">
    <source>
        <dbReference type="Proteomes" id="UP000807306"/>
    </source>
</evidence>
<dbReference type="SUPFAM" id="SSF143800">
    <property type="entry name" value="L28p-like"/>
    <property type="match status" value="1"/>
</dbReference>
<evidence type="ECO:0000256" key="1">
    <source>
        <dbReference type="ARBA" id="ARBA00008760"/>
    </source>
</evidence>
<comment type="caution">
    <text evidence="5">The sequence shown here is derived from an EMBL/GenBank/DDBJ whole genome shotgun (WGS) entry which is preliminary data.</text>
</comment>
<evidence type="ECO:0000256" key="4">
    <source>
        <dbReference type="ARBA" id="ARBA00035269"/>
    </source>
</evidence>
<dbReference type="GO" id="GO:0005762">
    <property type="term" value="C:mitochondrial large ribosomal subunit"/>
    <property type="evidence" value="ECO:0007669"/>
    <property type="project" value="TreeGrafter"/>
</dbReference>
<name>A0A9P6ELQ3_9AGAR</name>
<dbReference type="PANTHER" id="PTHR13528:SF2">
    <property type="entry name" value="LARGE RIBOSOMAL SUBUNIT PROTEIN BL28M"/>
    <property type="match status" value="1"/>
</dbReference>
<dbReference type="Gene3D" id="2.30.170.40">
    <property type="entry name" value="Ribosomal protein L28/L24"/>
    <property type="match status" value="1"/>
</dbReference>
<comment type="similarity">
    <text evidence="1">Belongs to the bacterial ribosomal protein bL28 family.</text>
</comment>
<dbReference type="FunFam" id="2.30.170.40:FF:000003">
    <property type="entry name" value="54S ribosomal protein L24"/>
    <property type="match status" value="1"/>
</dbReference>
<dbReference type="HAMAP" id="MF_00373">
    <property type="entry name" value="Ribosomal_bL28"/>
    <property type="match status" value="1"/>
</dbReference>
<dbReference type="InterPro" id="IPR026569">
    <property type="entry name" value="Ribosomal_bL28"/>
</dbReference>
<gene>
    <name evidence="5" type="ORF">CPB83DRAFT_748337</name>
</gene>
<proteinExistence type="inferred from homology"/>
<evidence type="ECO:0000256" key="3">
    <source>
        <dbReference type="ARBA" id="ARBA00023274"/>
    </source>
</evidence>
<accession>A0A9P6ELQ3</accession>
<feature type="non-terminal residue" evidence="5">
    <location>
        <position position="1"/>
    </location>
</feature>